<comment type="caution">
    <text evidence="1">The sequence shown here is derived from an EMBL/GenBank/DDBJ whole genome shotgun (WGS) entry which is preliminary data.</text>
</comment>
<organism evidence="1 2">
    <name type="scientific">Streblomastix strix</name>
    <dbReference type="NCBI Taxonomy" id="222440"/>
    <lineage>
        <taxon>Eukaryota</taxon>
        <taxon>Metamonada</taxon>
        <taxon>Preaxostyla</taxon>
        <taxon>Oxymonadida</taxon>
        <taxon>Streblomastigidae</taxon>
        <taxon>Streblomastix</taxon>
    </lineage>
</organism>
<accession>A0A5J4PWR5</accession>
<protein>
    <submittedName>
        <fullName evidence="1">Uncharacterized protein</fullName>
    </submittedName>
</protein>
<name>A0A5J4PWR5_9EUKA</name>
<evidence type="ECO:0000313" key="1">
    <source>
        <dbReference type="EMBL" id="KAA6313149.1"/>
    </source>
</evidence>
<feature type="non-terminal residue" evidence="1">
    <location>
        <position position="1"/>
    </location>
</feature>
<dbReference type="AlphaFoldDB" id="A0A5J4PWR5"/>
<sequence length="32" mass="3313">GVNSVGTEGGFYSDGSKVYWRAKPVTLGSVPP</sequence>
<proteinExistence type="predicted"/>
<dbReference type="Proteomes" id="UP000324800">
    <property type="component" value="Unassembled WGS sequence"/>
</dbReference>
<dbReference type="EMBL" id="SNRW01048449">
    <property type="protein sequence ID" value="KAA6313149.1"/>
    <property type="molecule type" value="Genomic_DNA"/>
</dbReference>
<evidence type="ECO:0000313" key="2">
    <source>
        <dbReference type="Proteomes" id="UP000324800"/>
    </source>
</evidence>
<gene>
    <name evidence="1" type="ORF">EZS28_055805</name>
</gene>
<reference evidence="1 2" key="1">
    <citation type="submission" date="2019-03" db="EMBL/GenBank/DDBJ databases">
        <title>Single cell metagenomics reveals metabolic interactions within the superorganism composed of flagellate Streblomastix strix and complex community of Bacteroidetes bacteria on its surface.</title>
        <authorList>
            <person name="Treitli S.C."/>
            <person name="Kolisko M."/>
            <person name="Husnik F."/>
            <person name="Keeling P."/>
            <person name="Hampl V."/>
        </authorList>
    </citation>
    <scope>NUCLEOTIDE SEQUENCE [LARGE SCALE GENOMIC DNA]</scope>
    <source>
        <strain evidence="1">ST1C</strain>
    </source>
</reference>